<dbReference type="EMBL" id="CM010719">
    <property type="protein sequence ID" value="RZC62326.1"/>
    <property type="molecule type" value="Genomic_DNA"/>
</dbReference>
<protein>
    <submittedName>
        <fullName evidence="1">Uncharacterized protein</fullName>
    </submittedName>
</protein>
<name>A0A4Y7JP35_PAPSO</name>
<evidence type="ECO:0000313" key="2">
    <source>
        <dbReference type="Proteomes" id="UP000316621"/>
    </source>
</evidence>
<proteinExistence type="predicted"/>
<keyword evidence="2" id="KW-1185">Reference proteome</keyword>
<evidence type="ECO:0000313" key="1">
    <source>
        <dbReference type="EMBL" id="RZC62326.1"/>
    </source>
</evidence>
<sequence>MAALGVGNSFSIINSMVPSFGPLRRTTFLPTVTEEDRIVLNNVQKVVGFLTAGTPNSRTNSQDINAAQVIQELLPILPGISAQILPELSPSSSSDP</sequence>
<gene>
    <name evidence="1" type="ORF">C5167_024076</name>
</gene>
<dbReference type="Gramene" id="RZC62326">
    <property type="protein sequence ID" value="RZC62326"/>
    <property type="gene ID" value="C5167_024076"/>
</dbReference>
<dbReference type="AlphaFoldDB" id="A0A4Y7JP35"/>
<dbReference type="Proteomes" id="UP000316621">
    <property type="component" value="Chromosome 5"/>
</dbReference>
<accession>A0A4Y7JP35</accession>
<organism evidence="1 2">
    <name type="scientific">Papaver somniferum</name>
    <name type="common">Opium poppy</name>
    <dbReference type="NCBI Taxonomy" id="3469"/>
    <lineage>
        <taxon>Eukaryota</taxon>
        <taxon>Viridiplantae</taxon>
        <taxon>Streptophyta</taxon>
        <taxon>Embryophyta</taxon>
        <taxon>Tracheophyta</taxon>
        <taxon>Spermatophyta</taxon>
        <taxon>Magnoliopsida</taxon>
        <taxon>Ranunculales</taxon>
        <taxon>Papaveraceae</taxon>
        <taxon>Papaveroideae</taxon>
        <taxon>Papaver</taxon>
    </lineage>
</organism>
<reference evidence="1 2" key="1">
    <citation type="journal article" date="2018" name="Science">
        <title>The opium poppy genome and morphinan production.</title>
        <authorList>
            <person name="Guo L."/>
            <person name="Winzer T."/>
            <person name="Yang X."/>
            <person name="Li Y."/>
            <person name="Ning Z."/>
            <person name="He Z."/>
            <person name="Teodor R."/>
            <person name="Lu Y."/>
            <person name="Bowser T.A."/>
            <person name="Graham I.A."/>
            <person name="Ye K."/>
        </authorList>
    </citation>
    <scope>NUCLEOTIDE SEQUENCE [LARGE SCALE GENOMIC DNA]</scope>
    <source>
        <strain evidence="2">cv. HN1</strain>
        <tissue evidence="1">Leaves</tissue>
    </source>
</reference>
<dbReference type="STRING" id="3469.A0A4Y7JP35"/>